<dbReference type="Proteomes" id="UP001501251">
    <property type="component" value="Unassembled WGS sequence"/>
</dbReference>
<dbReference type="RefSeq" id="WP_344920277.1">
    <property type="nucleotide sequence ID" value="NZ_BAABAQ010000009.1"/>
</dbReference>
<dbReference type="Gene3D" id="3.30.565.10">
    <property type="entry name" value="Histidine kinase-like ATPase, C-terminal domain"/>
    <property type="match status" value="1"/>
</dbReference>
<evidence type="ECO:0000313" key="2">
    <source>
        <dbReference type="Proteomes" id="UP001501251"/>
    </source>
</evidence>
<evidence type="ECO:0000313" key="1">
    <source>
        <dbReference type="EMBL" id="GAA4198168.1"/>
    </source>
</evidence>
<organism evidence="1 2">
    <name type="scientific">Streptosporangium oxazolinicum</name>
    <dbReference type="NCBI Taxonomy" id="909287"/>
    <lineage>
        <taxon>Bacteria</taxon>
        <taxon>Bacillati</taxon>
        <taxon>Actinomycetota</taxon>
        <taxon>Actinomycetes</taxon>
        <taxon>Streptosporangiales</taxon>
        <taxon>Streptosporangiaceae</taxon>
        <taxon>Streptosporangium</taxon>
    </lineage>
</organism>
<dbReference type="EMBL" id="BAABAQ010000009">
    <property type="protein sequence ID" value="GAA4198168.1"/>
    <property type="molecule type" value="Genomic_DNA"/>
</dbReference>
<gene>
    <name evidence="1" type="ORF">GCM10022252_48150</name>
</gene>
<reference evidence="2" key="1">
    <citation type="journal article" date="2019" name="Int. J. Syst. Evol. Microbiol.">
        <title>The Global Catalogue of Microorganisms (GCM) 10K type strain sequencing project: providing services to taxonomists for standard genome sequencing and annotation.</title>
        <authorList>
            <consortium name="The Broad Institute Genomics Platform"/>
            <consortium name="The Broad Institute Genome Sequencing Center for Infectious Disease"/>
            <person name="Wu L."/>
            <person name="Ma J."/>
        </authorList>
    </citation>
    <scope>NUCLEOTIDE SEQUENCE [LARGE SCALE GENOMIC DNA]</scope>
    <source>
        <strain evidence="2">JCM 17388</strain>
    </source>
</reference>
<proteinExistence type="predicted"/>
<sequence>MRNVFPAAERPVVVDLGDRVAGDHPTRAGYREPPQCVPLALLTNPSNTEKLIRLGVLDTNYQLSVWVLESGSVARGARSAVRQALRAASIADDEVSNAESIVAELGANAEIHAEPPYELRILSIGEMPMWCEVVDGDRDPATVSIILGKLHQGETEKSPDAETGRGLPLAYLLSQGRCRTYPTRIFSTNQAGKAIAFALPTRSG</sequence>
<name>A0ABP8B5F4_9ACTN</name>
<dbReference type="InterPro" id="IPR036890">
    <property type="entry name" value="HATPase_C_sf"/>
</dbReference>
<protein>
    <recommendedName>
        <fullName evidence="3">Histidine kinase/HSP90-like ATPase domain-containing protein</fullName>
    </recommendedName>
</protein>
<accession>A0ABP8B5F4</accession>
<comment type="caution">
    <text evidence="1">The sequence shown here is derived from an EMBL/GenBank/DDBJ whole genome shotgun (WGS) entry which is preliminary data.</text>
</comment>
<evidence type="ECO:0008006" key="3">
    <source>
        <dbReference type="Google" id="ProtNLM"/>
    </source>
</evidence>
<keyword evidence="2" id="KW-1185">Reference proteome</keyword>